<evidence type="ECO:0000256" key="1">
    <source>
        <dbReference type="SAM" id="MobiDB-lite"/>
    </source>
</evidence>
<protein>
    <submittedName>
        <fullName evidence="2">Uncharacterized protein</fullName>
    </submittedName>
</protein>
<organism evidence="2 3">
    <name type="scientific">Streptomyces lividans 1326</name>
    <dbReference type="NCBI Taxonomy" id="1200984"/>
    <lineage>
        <taxon>Bacteria</taxon>
        <taxon>Bacillati</taxon>
        <taxon>Actinomycetota</taxon>
        <taxon>Actinomycetes</taxon>
        <taxon>Kitasatosporales</taxon>
        <taxon>Streptomycetaceae</taxon>
        <taxon>Streptomyces</taxon>
    </lineage>
</organism>
<reference evidence="3" key="1">
    <citation type="journal article" date="2013" name="Genome Biol. Evol.">
        <title>The genome sequence of Streptomyces lividans 66 reveals a novel tRNA-dependent peptide biosynthetic system within a metal-related genomic island.</title>
        <authorList>
            <person name="Cruz-Morales P."/>
            <person name="Vijgenboom E."/>
            <person name="Iruegas-Bocardo F."/>
            <person name="Girard G."/>
            <person name="Yanez-Guerra L.A."/>
            <person name="Ramos-Aboites H.E."/>
            <person name="Pernodet J.L."/>
            <person name="Anne J."/>
            <person name="van Wezel G.P."/>
            <person name="Barona-Gomez F."/>
        </authorList>
    </citation>
    <scope>NUCLEOTIDE SEQUENCE [LARGE SCALE GENOMIC DNA]</scope>
    <source>
        <strain evidence="3">1326</strain>
    </source>
</reference>
<name>A0A7U9HHA8_STRLI</name>
<evidence type="ECO:0000313" key="2">
    <source>
        <dbReference type="EMBL" id="EOY52736.1"/>
    </source>
</evidence>
<sequence length="85" mass="9351">MLLPGLARTAARQRSLFGVEASGAELPLARDWAFMEHPPARMHIDLLGTRQDRPWQWSWTRPGLLPHPASAADTAGEPDGGDPNR</sequence>
<feature type="region of interest" description="Disordered" evidence="1">
    <location>
        <begin position="61"/>
        <end position="85"/>
    </location>
</feature>
<dbReference type="Proteomes" id="UP000014062">
    <property type="component" value="Chromosome"/>
</dbReference>
<proteinExistence type="predicted"/>
<gene>
    <name evidence="2" type="ORF">SLI_8038</name>
</gene>
<evidence type="ECO:0000313" key="3">
    <source>
        <dbReference type="Proteomes" id="UP000014062"/>
    </source>
</evidence>
<dbReference type="AlphaFoldDB" id="A0A7U9HHA8"/>
<accession>A0A7U9HHA8</accession>
<dbReference type="EMBL" id="CM001889">
    <property type="protein sequence ID" value="EOY52736.1"/>
    <property type="molecule type" value="Genomic_DNA"/>
</dbReference>